<evidence type="ECO:0000259" key="8">
    <source>
        <dbReference type="PROSITE" id="PS51790"/>
    </source>
</evidence>
<dbReference type="Gene3D" id="2.170.150.20">
    <property type="entry name" value="Peptide methionine sulfoxide reductase"/>
    <property type="match status" value="1"/>
</dbReference>
<dbReference type="PROSITE" id="PS51790">
    <property type="entry name" value="MSRB"/>
    <property type="match status" value="1"/>
</dbReference>
<dbReference type="FunFam" id="2.170.150.20:FF:000001">
    <property type="entry name" value="Peptide methionine sulfoxide reductase MsrB"/>
    <property type="match status" value="1"/>
</dbReference>
<dbReference type="EMBL" id="MHUC01000015">
    <property type="protein sequence ID" value="OHA70936.1"/>
    <property type="molecule type" value="Genomic_DNA"/>
</dbReference>
<dbReference type="NCBIfam" id="TIGR00357">
    <property type="entry name" value="peptide-methionine (R)-S-oxide reductase MsrB"/>
    <property type="match status" value="1"/>
</dbReference>
<evidence type="ECO:0000256" key="2">
    <source>
        <dbReference type="ARBA" id="ARBA00007174"/>
    </source>
</evidence>
<organism evidence="9 10">
    <name type="scientific">Candidatus Wildermuthbacteria bacterium RIFCSPHIGHO2_12_FULL_40_12</name>
    <dbReference type="NCBI Taxonomy" id="1802457"/>
    <lineage>
        <taxon>Bacteria</taxon>
        <taxon>Candidatus Wildermuthiibacteriota</taxon>
    </lineage>
</organism>
<feature type="domain" description="MsrB" evidence="8">
    <location>
        <begin position="1"/>
        <end position="123"/>
    </location>
</feature>
<evidence type="ECO:0000313" key="10">
    <source>
        <dbReference type="Proteomes" id="UP000177078"/>
    </source>
</evidence>
<dbReference type="GO" id="GO:0046872">
    <property type="term" value="F:metal ion binding"/>
    <property type="evidence" value="ECO:0007669"/>
    <property type="project" value="UniProtKB-KW"/>
</dbReference>
<dbReference type="GO" id="GO:0033743">
    <property type="term" value="F:peptide-methionine (R)-S-oxide reductase activity"/>
    <property type="evidence" value="ECO:0007669"/>
    <property type="project" value="UniProtKB-EC"/>
</dbReference>
<comment type="cofactor">
    <cofactor evidence="1">
        <name>Zn(2+)</name>
        <dbReference type="ChEBI" id="CHEBI:29105"/>
    </cofactor>
</comment>
<dbReference type="STRING" id="1802457.A3F15_02165"/>
<evidence type="ECO:0000256" key="6">
    <source>
        <dbReference type="ARBA" id="ARBA00023002"/>
    </source>
</evidence>
<keyword evidence="5" id="KW-0862">Zinc</keyword>
<dbReference type="AlphaFoldDB" id="A0A1G2RDK8"/>
<dbReference type="EC" id="1.8.4.12" evidence="3"/>
<comment type="catalytic activity">
    <reaction evidence="7">
        <text>L-methionyl-[protein] + [thioredoxin]-disulfide + H2O = L-methionyl-(R)-S-oxide-[protein] + [thioredoxin]-dithiol</text>
        <dbReference type="Rhea" id="RHEA:24164"/>
        <dbReference type="Rhea" id="RHEA-COMP:10698"/>
        <dbReference type="Rhea" id="RHEA-COMP:10700"/>
        <dbReference type="Rhea" id="RHEA-COMP:12313"/>
        <dbReference type="Rhea" id="RHEA-COMP:12314"/>
        <dbReference type="ChEBI" id="CHEBI:15377"/>
        <dbReference type="ChEBI" id="CHEBI:16044"/>
        <dbReference type="ChEBI" id="CHEBI:29950"/>
        <dbReference type="ChEBI" id="CHEBI:45764"/>
        <dbReference type="ChEBI" id="CHEBI:50058"/>
        <dbReference type="EC" id="1.8.4.12"/>
    </reaction>
</comment>
<keyword evidence="4" id="KW-0479">Metal-binding</keyword>
<dbReference type="GO" id="GO:0006979">
    <property type="term" value="P:response to oxidative stress"/>
    <property type="evidence" value="ECO:0007669"/>
    <property type="project" value="InterPro"/>
</dbReference>
<protein>
    <recommendedName>
        <fullName evidence="3">peptide-methionine (R)-S-oxide reductase</fullName>
        <ecNumber evidence="3">1.8.4.12</ecNumber>
    </recommendedName>
</protein>
<dbReference type="InterPro" id="IPR002579">
    <property type="entry name" value="Met_Sox_Rdtase_MsrB_dom"/>
</dbReference>
<dbReference type="SUPFAM" id="SSF51316">
    <property type="entry name" value="Mss4-like"/>
    <property type="match status" value="1"/>
</dbReference>
<accession>A0A1G2RDK8</accession>
<dbReference type="PANTHER" id="PTHR10173:SF52">
    <property type="entry name" value="METHIONINE-R-SULFOXIDE REDUCTASE B1"/>
    <property type="match status" value="1"/>
</dbReference>
<gene>
    <name evidence="9" type="ORF">A3F15_02165</name>
</gene>
<evidence type="ECO:0000256" key="4">
    <source>
        <dbReference type="ARBA" id="ARBA00022723"/>
    </source>
</evidence>
<dbReference type="InterPro" id="IPR011057">
    <property type="entry name" value="Mss4-like_sf"/>
</dbReference>
<sequence>MRQNKDLPEELYRVAREKGTEAPFSGKYWNINEKGMYKCAICGAELFSSNTKFDSGTGWPSFTEPANSKNVELEDDLSAGTKRTEVKCKKCSAHLGHVFDDGPKEDGGKRYCINSVCLELEKSKKN</sequence>
<evidence type="ECO:0000256" key="7">
    <source>
        <dbReference type="ARBA" id="ARBA00048488"/>
    </source>
</evidence>
<dbReference type="GO" id="GO:0030091">
    <property type="term" value="P:protein repair"/>
    <property type="evidence" value="ECO:0007669"/>
    <property type="project" value="InterPro"/>
</dbReference>
<proteinExistence type="inferred from homology"/>
<comment type="caution">
    <text evidence="9">The sequence shown here is derived from an EMBL/GenBank/DDBJ whole genome shotgun (WGS) entry which is preliminary data.</text>
</comment>
<dbReference type="PANTHER" id="PTHR10173">
    <property type="entry name" value="METHIONINE SULFOXIDE REDUCTASE"/>
    <property type="match status" value="1"/>
</dbReference>
<name>A0A1G2RDK8_9BACT</name>
<dbReference type="Proteomes" id="UP000177078">
    <property type="component" value="Unassembled WGS sequence"/>
</dbReference>
<reference evidence="9 10" key="1">
    <citation type="journal article" date="2016" name="Nat. Commun.">
        <title>Thousands of microbial genomes shed light on interconnected biogeochemical processes in an aquifer system.</title>
        <authorList>
            <person name="Anantharaman K."/>
            <person name="Brown C.T."/>
            <person name="Hug L.A."/>
            <person name="Sharon I."/>
            <person name="Castelle C.J."/>
            <person name="Probst A.J."/>
            <person name="Thomas B.C."/>
            <person name="Singh A."/>
            <person name="Wilkins M.J."/>
            <person name="Karaoz U."/>
            <person name="Brodie E.L."/>
            <person name="Williams K.H."/>
            <person name="Hubbard S.S."/>
            <person name="Banfield J.F."/>
        </authorList>
    </citation>
    <scope>NUCLEOTIDE SEQUENCE [LARGE SCALE GENOMIC DNA]</scope>
</reference>
<evidence type="ECO:0000256" key="5">
    <source>
        <dbReference type="ARBA" id="ARBA00022833"/>
    </source>
</evidence>
<evidence type="ECO:0000256" key="3">
    <source>
        <dbReference type="ARBA" id="ARBA00012499"/>
    </source>
</evidence>
<dbReference type="InterPro" id="IPR028427">
    <property type="entry name" value="Met_Sox_Rdtase_MsrB"/>
</dbReference>
<dbReference type="Pfam" id="PF01641">
    <property type="entry name" value="SelR"/>
    <property type="match status" value="1"/>
</dbReference>
<dbReference type="GO" id="GO:0005737">
    <property type="term" value="C:cytoplasm"/>
    <property type="evidence" value="ECO:0007669"/>
    <property type="project" value="TreeGrafter"/>
</dbReference>
<keyword evidence="6" id="KW-0560">Oxidoreductase</keyword>
<evidence type="ECO:0000256" key="1">
    <source>
        <dbReference type="ARBA" id="ARBA00001947"/>
    </source>
</evidence>
<evidence type="ECO:0000313" key="9">
    <source>
        <dbReference type="EMBL" id="OHA70936.1"/>
    </source>
</evidence>
<comment type="similarity">
    <text evidence="2">Belongs to the MsrB Met sulfoxide reductase family.</text>
</comment>